<feature type="transmembrane region" description="Helical" evidence="1">
    <location>
        <begin position="246"/>
        <end position="264"/>
    </location>
</feature>
<evidence type="ECO:0000313" key="2">
    <source>
        <dbReference type="EMBL" id="QJF51028.1"/>
    </source>
</evidence>
<organism evidence="2 3">
    <name type="scientific">Roseobacter ponti</name>
    <dbReference type="NCBI Taxonomy" id="1891787"/>
    <lineage>
        <taxon>Bacteria</taxon>
        <taxon>Pseudomonadati</taxon>
        <taxon>Pseudomonadota</taxon>
        <taxon>Alphaproteobacteria</taxon>
        <taxon>Rhodobacterales</taxon>
        <taxon>Roseobacteraceae</taxon>
        <taxon>Roseobacter</taxon>
    </lineage>
</organism>
<accession>A0A858SSX2</accession>
<sequence length="265" mass="27128">MSATATTVSSGRAPVLNPAFAGRLAAPGPRFTLLPALAAWGLLLLLPAANFDLQICATPPATPTAAFGQAWAVSLAGLHPPAALAEWALMVLAMMLPLMVAETGQIAARVYRRSRTGVVLTYLSGYLGAWLLAGPLVILLTLAARAGLQSVAGPAVSPLPALGAGALWMISPLRLRLLARGHYRPVIAAGGHRALKDAARAGAGKAGFCLLTCLPLMVAMQAAGGGPAGMALLTVLLIAERRTARPAPQGSAMVLIFFGFYAVLV</sequence>
<keyword evidence="1" id="KW-1133">Transmembrane helix</keyword>
<evidence type="ECO:0000313" key="3">
    <source>
        <dbReference type="Proteomes" id="UP000503308"/>
    </source>
</evidence>
<proteinExistence type="predicted"/>
<keyword evidence="1" id="KW-0812">Transmembrane</keyword>
<gene>
    <name evidence="2" type="ORF">G3256_07585</name>
</gene>
<dbReference type="EMBL" id="CP048788">
    <property type="protein sequence ID" value="QJF51028.1"/>
    <property type="molecule type" value="Genomic_DNA"/>
</dbReference>
<feature type="transmembrane region" description="Helical" evidence="1">
    <location>
        <begin position="31"/>
        <end position="49"/>
    </location>
</feature>
<evidence type="ECO:0000256" key="1">
    <source>
        <dbReference type="SAM" id="Phobius"/>
    </source>
</evidence>
<dbReference type="AlphaFoldDB" id="A0A858SSX2"/>
<dbReference type="Proteomes" id="UP000503308">
    <property type="component" value="Chromosome"/>
</dbReference>
<name>A0A858SSX2_9RHOB</name>
<keyword evidence="3" id="KW-1185">Reference proteome</keyword>
<dbReference type="Pfam" id="PF09948">
    <property type="entry name" value="PpoB2"/>
    <property type="match status" value="1"/>
</dbReference>
<feature type="transmembrane region" description="Helical" evidence="1">
    <location>
        <begin position="120"/>
        <end position="143"/>
    </location>
</feature>
<dbReference type="InterPro" id="IPR018688">
    <property type="entry name" value="PpoB2-like"/>
</dbReference>
<protein>
    <submittedName>
        <fullName evidence="2">DUF2182 domain-containing protein</fullName>
    </submittedName>
</protein>
<keyword evidence="1" id="KW-0472">Membrane</keyword>
<dbReference type="KEGG" id="rpon:G3256_07585"/>
<reference evidence="2 3" key="1">
    <citation type="submission" date="2020-02" db="EMBL/GenBank/DDBJ databases">
        <title>Genome sequence of Roseobacter ponti.</title>
        <authorList>
            <person name="Hollensteiner J."/>
            <person name="Schneider D."/>
            <person name="Poehlein A."/>
            <person name="Daniel R."/>
        </authorList>
    </citation>
    <scope>NUCLEOTIDE SEQUENCE [LARGE SCALE GENOMIC DNA]</scope>
    <source>
        <strain evidence="2 3">DSM 106830</strain>
    </source>
</reference>
<dbReference type="RefSeq" id="WP_169640244.1">
    <property type="nucleotide sequence ID" value="NZ_CP048788.1"/>
</dbReference>
<feature type="transmembrane region" description="Helical" evidence="1">
    <location>
        <begin position="87"/>
        <end position="108"/>
    </location>
</feature>